<sequence>MGCGCNKRKQNVNKYVVVYNDGRESEPYTTAHEADAERRRSGAAAPVKVVTGQ</sequence>
<dbReference type="RefSeq" id="WP_346146551.1">
    <property type="nucleotide sequence ID" value="NZ_BAAATE010000006.1"/>
</dbReference>
<dbReference type="InterPro" id="IPR055620">
    <property type="entry name" value="DUF7196"/>
</dbReference>
<evidence type="ECO:0000256" key="1">
    <source>
        <dbReference type="SAM" id="MobiDB-lite"/>
    </source>
</evidence>
<protein>
    <recommendedName>
        <fullName evidence="2">DUF7196 domain-containing protein</fullName>
    </recommendedName>
</protein>
<evidence type="ECO:0000259" key="2">
    <source>
        <dbReference type="Pfam" id="PF23826"/>
    </source>
</evidence>
<proteinExistence type="predicted"/>
<feature type="domain" description="DUF7196" evidence="2">
    <location>
        <begin position="1"/>
        <end position="42"/>
    </location>
</feature>
<dbReference type="Proteomes" id="UP001501666">
    <property type="component" value="Unassembled WGS sequence"/>
</dbReference>
<dbReference type="EMBL" id="BAAATE010000006">
    <property type="protein sequence ID" value="GAA2657584.1"/>
    <property type="molecule type" value="Genomic_DNA"/>
</dbReference>
<organism evidence="3 4">
    <name type="scientific">Nonomuraea recticatena</name>
    <dbReference type="NCBI Taxonomy" id="46178"/>
    <lineage>
        <taxon>Bacteria</taxon>
        <taxon>Bacillati</taxon>
        <taxon>Actinomycetota</taxon>
        <taxon>Actinomycetes</taxon>
        <taxon>Streptosporangiales</taxon>
        <taxon>Streptosporangiaceae</taxon>
        <taxon>Nonomuraea</taxon>
    </lineage>
</organism>
<gene>
    <name evidence="3" type="ORF">GCM10010412_028360</name>
</gene>
<evidence type="ECO:0000313" key="3">
    <source>
        <dbReference type="EMBL" id="GAA2657584.1"/>
    </source>
</evidence>
<feature type="compositionally biased region" description="Basic and acidic residues" evidence="1">
    <location>
        <begin position="23"/>
        <end position="40"/>
    </location>
</feature>
<comment type="caution">
    <text evidence="3">The sequence shown here is derived from an EMBL/GenBank/DDBJ whole genome shotgun (WGS) entry which is preliminary data.</text>
</comment>
<accession>A0ABP6E556</accession>
<evidence type="ECO:0000313" key="4">
    <source>
        <dbReference type="Proteomes" id="UP001501666"/>
    </source>
</evidence>
<keyword evidence="4" id="KW-1185">Reference proteome</keyword>
<reference evidence="4" key="1">
    <citation type="journal article" date="2019" name="Int. J. Syst. Evol. Microbiol.">
        <title>The Global Catalogue of Microorganisms (GCM) 10K type strain sequencing project: providing services to taxonomists for standard genome sequencing and annotation.</title>
        <authorList>
            <consortium name="The Broad Institute Genomics Platform"/>
            <consortium name="The Broad Institute Genome Sequencing Center for Infectious Disease"/>
            <person name="Wu L."/>
            <person name="Ma J."/>
        </authorList>
    </citation>
    <scope>NUCLEOTIDE SEQUENCE [LARGE SCALE GENOMIC DNA]</scope>
    <source>
        <strain evidence="4">JCM 6835</strain>
    </source>
</reference>
<dbReference type="Pfam" id="PF23826">
    <property type="entry name" value="DUF7196"/>
    <property type="match status" value="1"/>
</dbReference>
<feature type="region of interest" description="Disordered" evidence="1">
    <location>
        <begin position="23"/>
        <end position="53"/>
    </location>
</feature>
<name>A0ABP6E556_9ACTN</name>